<reference evidence="2" key="1">
    <citation type="submission" date="2021-03" db="EMBL/GenBank/DDBJ databases">
        <authorList>
            <person name="Bekaert M."/>
        </authorList>
    </citation>
    <scope>NUCLEOTIDE SEQUENCE</scope>
</reference>
<name>A0A8S3QRM6_MYTED</name>
<dbReference type="OrthoDB" id="6081500at2759"/>
<proteinExistence type="predicted"/>
<evidence type="ECO:0000313" key="2">
    <source>
        <dbReference type="EMBL" id="CAG2198364.1"/>
    </source>
</evidence>
<evidence type="ECO:0000313" key="3">
    <source>
        <dbReference type="Proteomes" id="UP000683360"/>
    </source>
</evidence>
<dbReference type="InterPro" id="IPR011042">
    <property type="entry name" value="6-blade_b-propeller_TolB-like"/>
</dbReference>
<keyword evidence="1" id="KW-0677">Repeat</keyword>
<dbReference type="Gene3D" id="2.120.10.30">
    <property type="entry name" value="TolB, C-terminal domain"/>
    <property type="match status" value="1"/>
</dbReference>
<evidence type="ECO:0000256" key="1">
    <source>
        <dbReference type="ARBA" id="ARBA00022737"/>
    </source>
</evidence>
<keyword evidence="3" id="KW-1185">Reference proteome</keyword>
<dbReference type="SUPFAM" id="SSF101898">
    <property type="entry name" value="NHL repeat"/>
    <property type="match status" value="1"/>
</dbReference>
<dbReference type="AlphaFoldDB" id="A0A8S3QRM6"/>
<gene>
    <name evidence="2" type="ORF">MEDL_13117</name>
</gene>
<dbReference type="Pfam" id="PF01436">
    <property type="entry name" value="NHL"/>
    <property type="match status" value="1"/>
</dbReference>
<dbReference type="InterPro" id="IPR001258">
    <property type="entry name" value="NHL_repeat"/>
</dbReference>
<sequence length="263" mass="29361">MKTSIADITLKLNKTIKTTVQSIKGIVSLPSGNIALSDYTHSHGEVMIFGSDGVKLSKVIVNNANSFDITYIDDRTLAATSPLHKHKGVCIIDIKEKKISKFIPTNYQCYGIKHLDGSLYVCAMSEWNFKINPQDGSTTAIVISDLPSWSCIDIFDNKMFFTNDGTKSVTCCDMDGKTVWIFKDETILKCPRGLAVDNSGNVYVACRELNRVVVISLIDNKTDIFCLKMKDWKVLVRFISTEKANSLLIANYNQTIFIYGVEN</sequence>
<organism evidence="2 3">
    <name type="scientific">Mytilus edulis</name>
    <name type="common">Blue mussel</name>
    <dbReference type="NCBI Taxonomy" id="6550"/>
    <lineage>
        <taxon>Eukaryota</taxon>
        <taxon>Metazoa</taxon>
        <taxon>Spiralia</taxon>
        <taxon>Lophotrochozoa</taxon>
        <taxon>Mollusca</taxon>
        <taxon>Bivalvia</taxon>
        <taxon>Autobranchia</taxon>
        <taxon>Pteriomorphia</taxon>
        <taxon>Mytilida</taxon>
        <taxon>Mytiloidea</taxon>
        <taxon>Mytilidae</taxon>
        <taxon>Mytilinae</taxon>
        <taxon>Mytilus</taxon>
    </lineage>
</organism>
<accession>A0A8S3QRM6</accession>
<dbReference type="Proteomes" id="UP000683360">
    <property type="component" value="Unassembled WGS sequence"/>
</dbReference>
<protein>
    <submittedName>
        <fullName evidence="2">Uncharacterized protein</fullName>
    </submittedName>
</protein>
<dbReference type="EMBL" id="CAJPWZ010000676">
    <property type="protein sequence ID" value="CAG2198364.1"/>
    <property type="molecule type" value="Genomic_DNA"/>
</dbReference>
<comment type="caution">
    <text evidence="2">The sequence shown here is derived from an EMBL/GenBank/DDBJ whole genome shotgun (WGS) entry which is preliminary data.</text>
</comment>